<dbReference type="GO" id="GO:0003700">
    <property type="term" value="F:DNA-binding transcription factor activity"/>
    <property type="evidence" value="ECO:0007669"/>
    <property type="project" value="InterPro"/>
</dbReference>
<dbReference type="InterPro" id="IPR009057">
    <property type="entry name" value="Homeodomain-like_sf"/>
</dbReference>
<dbReference type="PANTHER" id="PTHR46796">
    <property type="entry name" value="HTH-TYPE TRANSCRIPTIONAL ACTIVATOR RHAS-RELATED"/>
    <property type="match status" value="1"/>
</dbReference>
<evidence type="ECO:0000256" key="2">
    <source>
        <dbReference type="ARBA" id="ARBA00023125"/>
    </source>
</evidence>
<evidence type="ECO:0000313" key="5">
    <source>
        <dbReference type="EMBL" id="GGQ75650.1"/>
    </source>
</evidence>
<dbReference type="InterPro" id="IPR050204">
    <property type="entry name" value="AraC_XylS_family_regulators"/>
</dbReference>
<evidence type="ECO:0000256" key="3">
    <source>
        <dbReference type="ARBA" id="ARBA00023163"/>
    </source>
</evidence>
<protein>
    <recommendedName>
        <fullName evidence="4">HTH araC/xylS-type domain-containing protein</fullName>
    </recommendedName>
</protein>
<dbReference type="RefSeq" id="WP_189219247.1">
    <property type="nucleotide sequence ID" value="NZ_BMQK01000014.1"/>
</dbReference>
<dbReference type="PROSITE" id="PS01124">
    <property type="entry name" value="HTH_ARAC_FAMILY_2"/>
    <property type="match status" value="1"/>
</dbReference>
<keyword evidence="3" id="KW-0804">Transcription</keyword>
<dbReference type="GO" id="GO:0043565">
    <property type="term" value="F:sequence-specific DNA binding"/>
    <property type="evidence" value="ECO:0007669"/>
    <property type="project" value="InterPro"/>
</dbReference>
<dbReference type="Pfam" id="PF12833">
    <property type="entry name" value="HTH_18"/>
    <property type="match status" value="1"/>
</dbReference>
<keyword evidence="1" id="KW-0805">Transcription regulation</keyword>
<keyword evidence="2" id="KW-0238">DNA-binding</keyword>
<dbReference type="SMART" id="SM00342">
    <property type="entry name" value="HTH_ARAC"/>
    <property type="match status" value="1"/>
</dbReference>
<reference evidence="5" key="2">
    <citation type="submission" date="2020-09" db="EMBL/GenBank/DDBJ databases">
        <authorList>
            <person name="Sun Q."/>
            <person name="Ohkuma M."/>
        </authorList>
    </citation>
    <scope>NUCLEOTIDE SEQUENCE</scope>
    <source>
        <strain evidence="5">JCM 3131</strain>
    </source>
</reference>
<dbReference type="Gene3D" id="1.10.10.60">
    <property type="entry name" value="Homeodomain-like"/>
    <property type="match status" value="1"/>
</dbReference>
<dbReference type="AlphaFoldDB" id="A0A918BKX7"/>
<dbReference type="EMBL" id="BMQK01000014">
    <property type="protein sequence ID" value="GGQ75650.1"/>
    <property type="molecule type" value="Genomic_DNA"/>
</dbReference>
<dbReference type="InterPro" id="IPR018060">
    <property type="entry name" value="HTH_AraC"/>
</dbReference>
<dbReference type="PANTHER" id="PTHR46796:SF12">
    <property type="entry name" value="HTH-TYPE DNA-BINDING TRANSCRIPTIONAL ACTIVATOR EUTR"/>
    <property type="match status" value="1"/>
</dbReference>
<feature type="domain" description="HTH araC/xylS-type" evidence="4">
    <location>
        <begin position="223"/>
        <end position="325"/>
    </location>
</feature>
<reference evidence="5" key="1">
    <citation type="journal article" date="2014" name="Int. J. Syst. Evol. Microbiol.">
        <title>Complete genome sequence of Corynebacterium casei LMG S-19264T (=DSM 44701T), isolated from a smear-ripened cheese.</title>
        <authorList>
            <consortium name="US DOE Joint Genome Institute (JGI-PGF)"/>
            <person name="Walter F."/>
            <person name="Albersmeier A."/>
            <person name="Kalinowski J."/>
            <person name="Ruckert C."/>
        </authorList>
    </citation>
    <scope>NUCLEOTIDE SEQUENCE</scope>
    <source>
        <strain evidence="5">JCM 3131</strain>
    </source>
</reference>
<keyword evidence="6" id="KW-1185">Reference proteome</keyword>
<organism evidence="5 6">
    <name type="scientific">Streptomyces ruber</name>
    <dbReference type="NCBI Taxonomy" id="83378"/>
    <lineage>
        <taxon>Bacteria</taxon>
        <taxon>Bacillati</taxon>
        <taxon>Actinomycetota</taxon>
        <taxon>Actinomycetes</taxon>
        <taxon>Kitasatosporales</taxon>
        <taxon>Streptomycetaceae</taxon>
        <taxon>Streptomyces</taxon>
    </lineage>
</organism>
<proteinExistence type="predicted"/>
<evidence type="ECO:0000256" key="1">
    <source>
        <dbReference type="ARBA" id="ARBA00023015"/>
    </source>
</evidence>
<evidence type="ECO:0000259" key="4">
    <source>
        <dbReference type="PROSITE" id="PS01124"/>
    </source>
</evidence>
<evidence type="ECO:0000313" key="6">
    <source>
        <dbReference type="Proteomes" id="UP000620156"/>
    </source>
</evidence>
<accession>A0A918BKX7</accession>
<name>A0A918BKX7_9ACTN</name>
<gene>
    <name evidence="5" type="ORF">GCM10010145_51600</name>
</gene>
<dbReference type="Proteomes" id="UP000620156">
    <property type="component" value="Unassembled WGS sequence"/>
</dbReference>
<sequence length="325" mass="34676">MSGVAPAGKPSRLVTADRERAREFVGQVYGSGVRVSCAPVAGTVASLIRIEAGPVTFTDLTLRPEVTYTVDGGDTVVALTLLGGSIESKHGGRTGRYVRGDALLAVGPALHHRGRTRRLRVQALRLPAALFTDVAGAAPEGGPVRWSFLSHDPVSPRAAHHWRQAHTYAVGLLHMPTAVTSPLVMGHASRLLAATALAVFPNTLTDSGPAPAGRPGPVPHLVRRAAQYIEDNAHRDITLADIAASVRLTPRAVQYAFRRHLDTTPMTHLRRVRLDRAHAELTATGPYSGATVADIAARWGFANPGRFAALHRRAYGTNPRSTLDD</sequence>
<dbReference type="SUPFAM" id="SSF46689">
    <property type="entry name" value="Homeodomain-like"/>
    <property type="match status" value="2"/>
</dbReference>
<comment type="caution">
    <text evidence="5">The sequence shown here is derived from an EMBL/GenBank/DDBJ whole genome shotgun (WGS) entry which is preliminary data.</text>
</comment>